<dbReference type="GO" id="GO:0000155">
    <property type="term" value="F:phosphorelay sensor kinase activity"/>
    <property type="evidence" value="ECO:0007669"/>
    <property type="project" value="InterPro"/>
</dbReference>
<dbReference type="PANTHER" id="PTHR24421:SF10">
    <property type="entry name" value="NITRATE_NITRITE SENSOR PROTEIN NARQ"/>
    <property type="match status" value="1"/>
</dbReference>
<feature type="transmembrane region" description="Helical" evidence="9">
    <location>
        <begin position="30"/>
        <end position="51"/>
    </location>
</feature>
<feature type="transmembrane region" description="Helical" evidence="9">
    <location>
        <begin position="116"/>
        <end position="144"/>
    </location>
</feature>
<dbReference type="GO" id="GO:0016020">
    <property type="term" value="C:membrane"/>
    <property type="evidence" value="ECO:0007669"/>
    <property type="project" value="InterPro"/>
</dbReference>
<dbReference type="EC" id="2.7.13.3" evidence="2"/>
<evidence type="ECO:0000256" key="2">
    <source>
        <dbReference type="ARBA" id="ARBA00012438"/>
    </source>
</evidence>
<evidence type="ECO:0000259" key="12">
    <source>
        <dbReference type="Pfam" id="PF13796"/>
    </source>
</evidence>
<evidence type="ECO:0000256" key="1">
    <source>
        <dbReference type="ARBA" id="ARBA00000085"/>
    </source>
</evidence>
<dbReference type="InterPro" id="IPR050482">
    <property type="entry name" value="Sensor_HK_TwoCompSys"/>
</dbReference>
<name>A0A8J4E601_9ACTN</name>
<keyword evidence="5" id="KW-0547">Nucleotide-binding</keyword>
<evidence type="ECO:0000256" key="9">
    <source>
        <dbReference type="SAM" id="Phobius"/>
    </source>
</evidence>
<dbReference type="CDD" id="cd16917">
    <property type="entry name" value="HATPase_UhpB-NarQ-NarX-like"/>
    <property type="match status" value="1"/>
</dbReference>
<dbReference type="GO" id="GO:0005524">
    <property type="term" value="F:ATP binding"/>
    <property type="evidence" value="ECO:0007669"/>
    <property type="project" value="UniProtKB-KW"/>
</dbReference>
<dbReference type="SUPFAM" id="SSF55874">
    <property type="entry name" value="ATPase domain of HSP90 chaperone/DNA topoisomerase II/histidine kinase"/>
    <property type="match status" value="1"/>
</dbReference>
<keyword evidence="14" id="KW-1185">Reference proteome</keyword>
<dbReference type="RefSeq" id="WP_204008509.1">
    <property type="nucleotide sequence ID" value="NZ_BOPG01000082.1"/>
</dbReference>
<dbReference type="InterPro" id="IPR036890">
    <property type="entry name" value="HATPase_C_sf"/>
</dbReference>
<evidence type="ECO:0000256" key="3">
    <source>
        <dbReference type="ARBA" id="ARBA00022553"/>
    </source>
</evidence>
<feature type="domain" description="Signal transduction histidine kinase subgroup 3 dimerisation and phosphoacceptor" evidence="11">
    <location>
        <begin position="226"/>
        <end position="291"/>
    </location>
</feature>
<feature type="domain" description="Putative sensor" evidence="12">
    <location>
        <begin position="31"/>
        <end position="198"/>
    </location>
</feature>
<organism evidence="13 14">
    <name type="scientific">Virgisporangium aurantiacum</name>
    <dbReference type="NCBI Taxonomy" id="175570"/>
    <lineage>
        <taxon>Bacteria</taxon>
        <taxon>Bacillati</taxon>
        <taxon>Actinomycetota</taxon>
        <taxon>Actinomycetes</taxon>
        <taxon>Micromonosporales</taxon>
        <taxon>Micromonosporaceae</taxon>
        <taxon>Virgisporangium</taxon>
    </lineage>
</organism>
<evidence type="ECO:0000256" key="5">
    <source>
        <dbReference type="ARBA" id="ARBA00022741"/>
    </source>
</evidence>
<gene>
    <name evidence="13" type="ORF">Vau01_102100</name>
</gene>
<dbReference type="InterPro" id="IPR003594">
    <property type="entry name" value="HATPase_dom"/>
</dbReference>
<keyword evidence="9" id="KW-1133">Transmembrane helix</keyword>
<keyword evidence="9" id="KW-0472">Membrane</keyword>
<protein>
    <recommendedName>
        <fullName evidence="2">histidine kinase</fullName>
        <ecNumber evidence="2">2.7.13.3</ecNumber>
    </recommendedName>
</protein>
<dbReference type="Gene3D" id="1.20.5.1930">
    <property type="match status" value="1"/>
</dbReference>
<proteinExistence type="predicted"/>
<keyword evidence="9" id="KW-0812">Transmembrane</keyword>
<keyword evidence="8" id="KW-0902">Two-component regulatory system</keyword>
<comment type="caution">
    <text evidence="13">The sequence shown here is derived from an EMBL/GenBank/DDBJ whole genome shotgun (WGS) entry which is preliminary data.</text>
</comment>
<evidence type="ECO:0000313" key="14">
    <source>
        <dbReference type="Proteomes" id="UP000612585"/>
    </source>
</evidence>
<feature type="domain" description="Histidine kinase/HSP90-like ATPase" evidence="10">
    <location>
        <begin position="330"/>
        <end position="413"/>
    </location>
</feature>
<feature type="transmembrane region" description="Helical" evidence="9">
    <location>
        <begin position="164"/>
        <end position="187"/>
    </location>
</feature>
<comment type="catalytic activity">
    <reaction evidence="1">
        <text>ATP + protein L-histidine = ADP + protein N-phospho-L-histidine.</text>
        <dbReference type="EC" id="2.7.13.3"/>
    </reaction>
</comment>
<dbReference type="PANTHER" id="PTHR24421">
    <property type="entry name" value="NITRATE/NITRITE SENSOR PROTEIN NARX-RELATED"/>
    <property type="match status" value="1"/>
</dbReference>
<evidence type="ECO:0000259" key="11">
    <source>
        <dbReference type="Pfam" id="PF07730"/>
    </source>
</evidence>
<evidence type="ECO:0000259" key="10">
    <source>
        <dbReference type="Pfam" id="PF02518"/>
    </source>
</evidence>
<accession>A0A8J4E601</accession>
<keyword evidence="3" id="KW-0597">Phosphoprotein</keyword>
<evidence type="ECO:0000313" key="13">
    <source>
        <dbReference type="EMBL" id="GIJ62694.1"/>
    </source>
</evidence>
<dbReference type="GO" id="GO:0046983">
    <property type="term" value="F:protein dimerization activity"/>
    <property type="evidence" value="ECO:0007669"/>
    <property type="project" value="InterPro"/>
</dbReference>
<sequence>MSSTQQPATLWRAMAGNPVRFLLSSWPWRALVYVGGTLVSCFLGFLAFIALGTVPPALLLIGIPVGVVERWRLRIIERKPIPSPHLRMPFGLDWLQRRVTEAATWRELAYAVTMGLALSIVDLIALSVLGFFLLFVAIPFIYLLDGDAVDVEFIGRSLNSIGELFLLSGVVGVPGTIVTVYGISVLAGAQAELAKWLLVPTDADLQHQVRELAQSRTRLVDAFEAERRRIERDLHDGAQQHLVLLTMKLGLAQVELAGTPGQAANLVGEANEQARLALASMREHIRGIHPQILTDFGLVEAVRELAERCPLAVEVDLALPGRLPTPIESAAYFVVSEALTNAVRHADASHVQITGGLAEGRLLVAIIDDGRGGADPALGTGLRGLGDRVAVMDGTLEISSPKGGPTMIRIDLPCLFA</sequence>
<dbReference type="Pfam" id="PF02518">
    <property type="entry name" value="HATPase_c"/>
    <property type="match status" value="1"/>
</dbReference>
<evidence type="ECO:0000256" key="6">
    <source>
        <dbReference type="ARBA" id="ARBA00022777"/>
    </source>
</evidence>
<reference evidence="13" key="1">
    <citation type="submission" date="2021-01" db="EMBL/GenBank/DDBJ databases">
        <title>Whole genome shotgun sequence of Virgisporangium aurantiacum NBRC 16421.</title>
        <authorList>
            <person name="Komaki H."/>
            <person name="Tamura T."/>
        </authorList>
    </citation>
    <scope>NUCLEOTIDE SEQUENCE</scope>
    <source>
        <strain evidence="13">NBRC 16421</strain>
    </source>
</reference>
<keyword evidence="7" id="KW-0067">ATP-binding</keyword>
<keyword evidence="6 13" id="KW-0418">Kinase</keyword>
<evidence type="ECO:0000256" key="4">
    <source>
        <dbReference type="ARBA" id="ARBA00022679"/>
    </source>
</evidence>
<dbReference type="InterPro" id="IPR011712">
    <property type="entry name" value="Sig_transdc_His_kin_sub3_dim/P"/>
</dbReference>
<dbReference type="Proteomes" id="UP000612585">
    <property type="component" value="Unassembled WGS sequence"/>
</dbReference>
<dbReference type="Gene3D" id="3.30.565.10">
    <property type="entry name" value="Histidine kinase-like ATPase, C-terminal domain"/>
    <property type="match status" value="1"/>
</dbReference>
<evidence type="ECO:0000256" key="8">
    <source>
        <dbReference type="ARBA" id="ARBA00023012"/>
    </source>
</evidence>
<dbReference type="EMBL" id="BOPG01000082">
    <property type="protein sequence ID" value="GIJ62694.1"/>
    <property type="molecule type" value="Genomic_DNA"/>
</dbReference>
<dbReference type="AlphaFoldDB" id="A0A8J4E601"/>
<dbReference type="Pfam" id="PF07730">
    <property type="entry name" value="HisKA_3"/>
    <property type="match status" value="1"/>
</dbReference>
<dbReference type="Pfam" id="PF13796">
    <property type="entry name" value="Sensor"/>
    <property type="match status" value="1"/>
</dbReference>
<keyword evidence="4" id="KW-0808">Transferase</keyword>
<evidence type="ECO:0000256" key="7">
    <source>
        <dbReference type="ARBA" id="ARBA00022840"/>
    </source>
</evidence>
<dbReference type="InterPro" id="IPR025828">
    <property type="entry name" value="Put_sensor_dom"/>
</dbReference>